<feature type="domain" description="Tim44-like" evidence="3">
    <location>
        <begin position="96"/>
        <end position="243"/>
    </location>
</feature>
<dbReference type="InterPro" id="IPR007379">
    <property type="entry name" value="Tim44-like_dom"/>
</dbReference>
<keyword evidence="1" id="KW-0472">Membrane</keyword>
<reference evidence="4 5" key="1">
    <citation type="submission" date="2018-08" db="EMBL/GenBank/DDBJ databases">
        <title>A genome reference for cultivated species of the human gut microbiota.</title>
        <authorList>
            <person name="Zou Y."/>
            <person name="Xue W."/>
            <person name="Luo G."/>
        </authorList>
    </citation>
    <scope>NUCLEOTIDE SEQUENCE [LARGE SCALE GENOMIC DNA]</scope>
    <source>
        <strain evidence="4 5">AF12-11</strain>
    </source>
</reference>
<feature type="signal peptide" evidence="2">
    <location>
        <begin position="1"/>
        <end position="32"/>
    </location>
</feature>
<feature type="transmembrane region" description="Helical" evidence="1">
    <location>
        <begin position="71"/>
        <end position="92"/>
    </location>
</feature>
<name>A0A395XKA6_9FIRM</name>
<sequence>MEKKMKKHKVIFRILLIVICCMCFTVTGYARAGGGGSSGGSGGGSGSSSGSGAHSHYYGQGGRRGGPVEMIIWWGTFICMAGAGTIVFHYGIQKAKRKSLRSMKSFEKPGEEWNPKKMKKYVKHAYFVIQECWRRQDTSYAEKYLSKNLIQNWNSKLGWMEVNHEKPVQERVRFLNAAPVFAFDKEGEEHDRVIYLIHGRMIGYYINTDTGEVVRGKTSPETFYEYWVFIREDGRWVLDEIRQKDEVDVERL</sequence>
<dbReference type="Gene3D" id="3.10.450.240">
    <property type="match status" value="1"/>
</dbReference>
<feature type="chain" id="PRO_5017274523" evidence="2">
    <location>
        <begin position="33"/>
        <end position="252"/>
    </location>
</feature>
<evidence type="ECO:0000313" key="5">
    <source>
        <dbReference type="Proteomes" id="UP000266376"/>
    </source>
</evidence>
<dbReference type="Pfam" id="PF04280">
    <property type="entry name" value="Tim44"/>
    <property type="match status" value="1"/>
</dbReference>
<accession>A0A395XKA6</accession>
<gene>
    <name evidence="4" type="ORF">DWV67_11080</name>
</gene>
<comment type="caution">
    <text evidence="4">The sequence shown here is derived from an EMBL/GenBank/DDBJ whole genome shotgun (WGS) entry which is preliminary data.</text>
</comment>
<dbReference type="SMART" id="SM00978">
    <property type="entry name" value="Tim44"/>
    <property type="match status" value="1"/>
</dbReference>
<evidence type="ECO:0000259" key="3">
    <source>
        <dbReference type="SMART" id="SM00978"/>
    </source>
</evidence>
<protein>
    <submittedName>
        <fullName evidence="4">Tim44 domain-containing protein</fullName>
    </submittedName>
</protein>
<evidence type="ECO:0000256" key="1">
    <source>
        <dbReference type="SAM" id="Phobius"/>
    </source>
</evidence>
<evidence type="ECO:0000256" key="2">
    <source>
        <dbReference type="SAM" id="SignalP"/>
    </source>
</evidence>
<proteinExistence type="predicted"/>
<dbReference type="Proteomes" id="UP000266376">
    <property type="component" value="Unassembled WGS sequence"/>
</dbReference>
<organism evidence="4 5">
    <name type="scientific">Dorea formicigenerans</name>
    <dbReference type="NCBI Taxonomy" id="39486"/>
    <lineage>
        <taxon>Bacteria</taxon>
        <taxon>Bacillati</taxon>
        <taxon>Bacillota</taxon>
        <taxon>Clostridia</taxon>
        <taxon>Lachnospirales</taxon>
        <taxon>Lachnospiraceae</taxon>
        <taxon>Dorea</taxon>
    </lineage>
</organism>
<evidence type="ECO:0000313" key="4">
    <source>
        <dbReference type="EMBL" id="RGW51846.1"/>
    </source>
</evidence>
<dbReference type="EMBL" id="QSAJ01000027">
    <property type="protein sequence ID" value="RGW51846.1"/>
    <property type="molecule type" value="Genomic_DNA"/>
</dbReference>
<keyword evidence="1" id="KW-1133">Transmembrane helix</keyword>
<dbReference type="InterPro" id="IPR032710">
    <property type="entry name" value="NTF2-like_dom_sf"/>
</dbReference>
<keyword evidence="1" id="KW-0812">Transmembrane</keyword>
<keyword evidence="2" id="KW-0732">Signal</keyword>
<dbReference type="AlphaFoldDB" id="A0A395XKA6"/>
<dbReference type="SUPFAM" id="SSF54427">
    <property type="entry name" value="NTF2-like"/>
    <property type="match status" value="1"/>
</dbReference>